<dbReference type="SFLD" id="SFLDG00002">
    <property type="entry name" value="C1.7:_P-type_atpase_like"/>
    <property type="match status" value="1"/>
</dbReference>
<evidence type="ECO:0000256" key="15">
    <source>
        <dbReference type="ARBA" id="ARBA00049289"/>
    </source>
</evidence>
<evidence type="ECO:0000256" key="3">
    <source>
        <dbReference type="ARBA" id="ARBA00012517"/>
    </source>
</evidence>
<dbReference type="FunFam" id="2.70.150.10:FF:000002">
    <property type="entry name" value="Copper-transporting ATPase 1, putative"/>
    <property type="match status" value="1"/>
</dbReference>
<dbReference type="NCBIfam" id="TIGR01511">
    <property type="entry name" value="ATPase-IB1_Cu"/>
    <property type="match status" value="1"/>
</dbReference>
<dbReference type="InterPro" id="IPR044492">
    <property type="entry name" value="P_typ_ATPase_HD_dom"/>
</dbReference>
<dbReference type="FunFam" id="3.40.50.1000:FF:000144">
    <property type="entry name" value="copper-transporting ATPase 1 isoform X2"/>
    <property type="match status" value="1"/>
</dbReference>
<evidence type="ECO:0000256" key="12">
    <source>
        <dbReference type="ARBA" id="ARBA00023008"/>
    </source>
</evidence>
<gene>
    <name evidence="18" type="ORF">ENP47_10575</name>
</gene>
<dbReference type="EC" id="7.2.2.8" evidence="3"/>
<dbReference type="PROSITE" id="PS00154">
    <property type="entry name" value="ATPASE_E1_E2"/>
    <property type="match status" value="1"/>
</dbReference>
<dbReference type="Gene3D" id="3.40.50.1000">
    <property type="entry name" value="HAD superfamily/HAD-like"/>
    <property type="match status" value="1"/>
</dbReference>
<dbReference type="InterPro" id="IPR059000">
    <property type="entry name" value="ATPase_P-type_domA"/>
</dbReference>
<evidence type="ECO:0000256" key="2">
    <source>
        <dbReference type="ARBA" id="ARBA00006024"/>
    </source>
</evidence>
<dbReference type="GO" id="GO:0016887">
    <property type="term" value="F:ATP hydrolysis activity"/>
    <property type="evidence" value="ECO:0007669"/>
    <property type="project" value="InterPro"/>
</dbReference>
<proteinExistence type="inferred from homology"/>
<evidence type="ECO:0000313" key="18">
    <source>
        <dbReference type="EMBL" id="HEF66023.1"/>
    </source>
</evidence>
<dbReference type="NCBIfam" id="TIGR01494">
    <property type="entry name" value="ATPase_P-type"/>
    <property type="match status" value="1"/>
</dbReference>
<keyword evidence="16" id="KW-1003">Cell membrane</keyword>
<keyword evidence="5 16" id="KW-0812">Transmembrane</keyword>
<keyword evidence="8" id="KW-0187">Copper transport</keyword>
<evidence type="ECO:0000256" key="13">
    <source>
        <dbReference type="ARBA" id="ARBA00023065"/>
    </source>
</evidence>
<dbReference type="InterPro" id="IPR036163">
    <property type="entry name" value="HMA_dom_sf"/>
</dbReference>
<name>A0A7C2B761_THERO</name>
<dbReference type="PROSITE" id="PS50846">
    <property type="entry name" value="HMA_2"/>
    <property type="match status" value="2"/>
</dbReference>
<dbReference type="SUPFAM" id="SSF81653">
    <property type="entry name" value="Calcium ATPase, transduction domain A"/>
    <property type="match status" value="1"/>
</dbReference>
<feature type="transmembrane region" description="Helical" evidence="16">
    <location>
        <begin position="303"/>
        <end position="322"/>
    </location>
</feature>
<dbReference type="GO" id="GO:0012505">
    <property type="term" value="C:endomembrane system"/>
    <property type="evidence" value="ECO:0007669"/>
    <property type="project" value="UniProtKB-SubCell"/>
</dbReference>
<dbReference type="GO" id="GO:0140581">
    <property type="term" value="F:P-type monovalent copper transporter activity"/>
    <property type="evidence" value="ECO:0007669"/>
    <property type="project" value="UniProtKB-EC"/>
</dbReference>
<dbReference type="CDD" id="cd02094">
    <property type="entry name" value="P-type_ATPase_Cu-like"/>
    <property type="match status" value="1"/>
</dbReference>
<dbReference type="InterPro" id="IPR036412">
    <property type="entry name" value="HAD-like_sf"/>
</dbReference>
<evidence type="ECO:0000256" key="9">
    <source>
        <dbReference type="ARBA" id="ARBA00022840"/>
    </source>
</evidence>
<dbReference type="CDD" id="cd00371">
    <property type="entry name" value="HMA"/>
    <property type="match status" value="2"/>
</dbReference>
<evidence type="ECO:0000256" key="10">
    <source>
        <dbReference type="ARBA" id="ARBA00022967"/>
    </source>
</evidence>
<evidence type="ECO:0000259" key="17">
    <source>
        <dbReference type="PROSITE" id="PS50846"/>
    </source>
</evidence>
<feature type="transmembrane region" description="Helical" evidence="16">
    <location>
        <begin position="262"/>
        <end position="282"/>
    </location>
</feature>
<dbReference type="InterPro" id="IPR023214">
    <property type="entry name" value="HAD_sf"/>
</dbReference>
<dbReference type="SFLD" id="SFLDS00003">
    <property type="entry name" value="Haloacid_Dehalogenase"/>
    <property type="match status" value="1"/>
</dbReference>
<keyword evidence="13" id="KW-0406">Ion transport</keyword>
<feature type="transmembrane region" description="Helical" evidence="16">
    <location>
        <begin position="830"/>
        <end position="849"/>
    </location>
</feature>
<dbReference type="AlphaFoldDB" id="A0A7C2B761"/>
<feature type="domain" description="HMA" evidence="17">
    <location>
        <begin position="136"/>
        <end position="202"/>
    </location>
</feature>
<evidence type="ECO:0000256" key="5">
    <source>
        <dbReference type="ARBA" id="ARBA00022692"/>
    </source>
</evidence>
<protein>
    <recommendedName>
        <fullName evidence="3">P-type Cu(+) transporter</fullName>
        <ecNumber evidence="3">7.2.2.8</ecNumber>
    </recommendedName>
</protein>
<dbReference type="GO" id="GO:0043682">
    <property type="term" value="F:P-type divalent copper transporter activity"/>
    <property type="evidence" value="ECO:0007669"/>
    <property type="project" value="TreeGrafter"/>
</dbReference>
<dbReference type="Gene3D" id="3.30.70.100">
    <property type="match status" value="2"/>
</dbReference>
<comment type="caution">
    <text evidence="18">The sequence shown here is derived from an EMBL/GenBank/DDBJ whole genome shotgun (WGS) entry which is preliminary data.</text>
</comment>
<dbReference type="Gene3D" id="3.40.1110.10">
    <property type="entry name" value="Calcium-transporting ATPase, cytoplasmic domain N"/>
    <property type="match status" value="1"/>
</dbReference>
<evidence type="ECO:0000256" key="7">
    <source>
        <dbReference type="ARBA" id="ARBA00022741"/>
    </source>
</evidence>
<sequence>MTQTPTHAQPTTVRDPTCGMDIDPLTAAATRVLADTTFYFCSTRCAELFDHQHVRSATTGVTEGAGLRWIELPLVDLDAHRGAEFLAARLRALPGVRNAVANPKTRLVRVEYEPEQTDVGAIVAQARAAGYTVGIATIELAIEGIYCAACVDMIEKQLKATPGVLEAALNPATQTARVEYLPGAVELSALLQAVEAAGPYRARPSMVSSESALDKEAAEQEREYRRLMRKWWFGAAIGAPTMVLSYPYLIPGLRDLFPRGSLQLTILWGILGLASLAVLAYSGSQFFVGMWEGLKRRQATMHTLIATGTGVAWLYSTIVLLFPRVVPAMEFADVYYDVTVVVTALVVLGLALEVKARGRTSEAIKKLIGLQAKTARVVRNGQELEIPVEEVLVGDIVVVRPGEKIPVDGVVLEGSSSVDESMITGESIPVEKHPGDEVIGATINQTGSFRFRATRVGKDTALANIIRLVQDAQASKVPIQRVVDVVSGYFTPAVMILAILGFDIWYLFGPEPRLVYALIVGVTTLIIACPCALGMATPMSLTTGIGLAAQNGILIRSGNALQAAAKLQAIILDKTGTITRGKPELTDVLADRGFEEDAVLRLAAAVERSSEHPLAAAIVEGARARGLTLPDVARFSAIPGHGVEAQVEGHHVLLGNAKLLTERGVILGRLELEAIRLADEGKTPMFVAIDGVAAGLVAVADTIKEDSVAAITRLKQMGLEVAMLTGDNRRTAAAIARQVGVDRVLAEVLPQDKAREVQKLQLEGKKVGMVGDGINDAPALAQADVGFAIGSGTDVAIEASDVTLISGSLRGVVLAIEISRVTLRNVYQNLFGAFIYNALGIPVALGVLYPFFGILLSPILAALAMSLSSVTVVTNANRLKRWKPRELPV</sequence>
<keyword evidence="12" id="KW-0186">Copper</keyword>
<dbReference type="Gene3D" id="2.70.150.10">
    <property type="entry name" value="Calcium-transporting ATPase, cytoplasmic transduction domain A"/>
    <property type="match status" value="1"/>
</dbReference>
<keyword evidence="7 16" id="KW-0547">Nucleotide-binding</keyword>
<dbReference type="InterPro" id="IPR023298">
    <property type="entry name" value="ATPase_P-typ_TM_dom_sf"/>
</dbReference>
<dbReference type="InterPro" id="IPR008250">
    <property type="entry name" value="ATPase_P-typ_transduc_dom_A_sf"/>
</dbReference>
<evidence type="ECO:0000256" key="16">
    <source>
        <dbReference type="RuleBase" id="RU362081"/>
    </source>
</evidence>
<dbReference type="InterPro" id="IPR018303">
    <property type="entry name" value="ATPase_P-typ_P_site"/>
</dbReference>
<dbReference type="SUPFAM" id="SSF81665">
    <property type="entry name" value="Calcium ATPase, transmembrane domain M"/>
    <property type="match status" value="1"/>
</dbReference>
<reference evidence="18" key="1">
    <citation type="journal article" date="2020" name="mSystems">
        <title>Genome- and Community-Level Interaction Insights into Carbon Utilization and Element Cycling Functions of Hydrothermarchaeota in Hydrothermal Sediment.</title>
        <authorList>
            <person name="Zhou Z."/>
            <person name="Liu Y."/>
            <person name="Xu W."/>
            <person name="Pan J."/>
            <person name="Luo Z.H."/>
            <person name="Li M."/>
        </authorList>
    </citation>
    <scope>NUCLEOTIDE SEQUENCE [LARGE SCALE GENOMIC DNA]</scope>
    <source>
        <strain evidence="18">SpSt-222</strain>
    </source>
</reference>
<feature type="transmembrane region" description="Helical" evidence="16">
    <location>
        <begin position="334"/>
        <end position="352"/>
    </location>
</feature>
<dbReference type="InterPro" id="IPR023299">
    <property type="entry name" value="ATPase_P-typ_cyto_dom_N"/>
</dbReference>
<dbReference type="InterPro" id="IPR027256">
    <property type="entry name" value="P-typ_ATPase_IB"/>
</dbReference>
<feature type="transmembrane region" description="Helical" evidence="16">
    <location>
        <begin position="514"/>
        <end position="536"/>
    </location>
</feature>
<feature type="transmembrane region" description="Helical" evidence="16">
    <location>
        <begin position="855"/>
        <end position="876"/>
    </location>
</feature>
<dbReference type="Pfam" id="PF00403">
    <property type="entry name" value="HMA"/>
    <property type="match status" value="2"/>
</dbReference>
<comment type="catalytic activity">
    <reaction evidence="15">
        <text>Cu(+)(in) + ATP + H2O = Cu(+)(out) + ADP + phosphate + H(+)</text>
        <dbReference type="Rhea" id="RHEA:25792"/>
        <dbReference type="ChEBI" id="CHEBI:15377"/>
        <dbReference type="ChEBI" id="CHEBI:15378"/>
        <dbReference type="ChEBI" id="CHEBI:30616"/>
        <dbReference type="ChEBI" id="CHEBI:43474"/>
        <dbReference type="ChEBI" id="CHEBI:49552"/>
        <dbReference type="ChEBI" id="CHEBI:456216"/>
        <dbReference type="EC" id="7.2.2.8"/>
    </reaction>
</comment>
<dbReference type="GO" id="GO:0005507">
    <property type="term" value="F:copper ion binding"/>
    <property type="evidence" value="ECO:0007669"/>
    <property type="project" value="TreeGrafter"/>
</dbReference>
<accession>A0A7C2B761</accession>
<evidence type="ECO:0000256" key="1">
    <source>
        <dbReference type="ARBA" id="ARBA00004127"/>
    </source>
</evidence>
<organism evidence="18">
    <name type="scientific">Thermomicrobium roseum</name>
    <dbReference type="NCBI Taxonomy" id="500"/>
    <lineage>
        <taxon>Bacteria</taxon>
        <taxon>Pseudomonadati</taxon>
        <taxon>Thermomicrobiota</taxon>
        <taxon>Thermomicrobia</taxon>
        <taxon>Thermomicrobiales</taxon>
        <taxon>Thermomicrobiaceae</taxon>
        <taxon>Thermomicrobium</taxon>
    </lineage>
</organism>
<dbReference type="SFLD" id="SFLDF00027">
    <property type="entry name" value="p-type_atpase"/>
    <property type="match status" value="1"/>
</dbReference>
<keyword evidence="14 16" id="KW-0472">Membrane</keyword>
<feature type="transmembrane region" description="Helical" evidence="16">
    <location>
        <begin position="231"/>
        <end position="250"/>
    </location>
</feature>
<evidence type="ECO:0000256" key="14">
    <source>
        <dbReference type="ARBA" id="ARBA00023136"/>
    </source>
</evidence>
<dbReference type="PRINTS" id="PR00119">
    <property type="entry name" value="CATATPASE"/>
</dbReference>
<dbReference type="PANTHER" id="PTHR43520">
    <property type="entry name" value="ATP7, ISOFORM B"/>
    <property type="match status" value="1"/>
</dbReference>
<dbReference type="EMBL" id="DSJL01000011">
    <property type="protein sequence ID" value="HEF66023.1"/>
    <property type="molecule type" value="Genomic_DNA"/>
</dbReference>
<dbReference type="InterPro" id="IPR006121">
    <property type="entry name" value="HMA_dom"/>
</dbReference>
<dbReference type="GO" id="GO:0005886">
    <property type="term" value="C:plasma membrane"/>
    <property type="evidence" value="ECO:0007669"/>
    <property type="project" value="UniProtKB-SubCell"/>
</dbReference>
<evidence type="ECO:0000256" key="11">
    <source>
        <dbReference type="ARBA" id="ARBA00022989"/>
    </source>
</evidence>
<dbReference type="InterPro" id="IPR001757">
    <property type="entry name" value="P_typ_ATPase"/>
</dbReference>
<dbReference type="GO" id="GO:0055070">
    <property type="term" value="P:copper ion homeostasis"/>
    <property type="evidence" value="ECO:0007669"/>
    <property type="project" value="TreeGrafter"/>
</dbReference>
<comment type="subcellular location">
    <subcellularLocation>
        <location evidence="16">Cell membrane</location>
    </subcellularLocation>
    <subcellularLocation>
        <location evidence="1">Endomembrane system</location>
        <topology evidence="1">Multi-pass membrane protein</topology>
    </subcellularLocation>
</comment>
<dbReference type="Pfam" id="PF00702">
    <property type="entry name" value="Hydrolase"/>
    <property type="match status" value="1"/>
</dbReference>
<dbReference type="SUPFAM" id="SSF55008">
    <property type="entry name" value="HMA, heavy metal-associated domain"/>
    <property type="match status" value="2"/>
</dbReference>
<dbReference type="Pfam" id="PF00122">
    <property type="entry name" value="E1-E2_ATPase"/>
    <property type="match status" value="1"/>
</dbReference>
<dbReference type="GO" id="GO:0005524">
    <property type="term" value="F:ATP binding"/>
    <property type="evidence" value="ECO:0007669"/>
    <property type="project" value="UniProtKB-UniRule"/>
</dbReference>
<keyword evidence="9 16" id="KW-0067">ATP-binding</keyword>
<dbReference type="NCBIfam" id="TIGR01525">
    <property type="entry name" value="ATPase-IB_hvy"/>
    <property type="match status" value="1"/>
</dbReference>
<evidence type="ECO:0000256" key="6">
    <source>
        <dbReference type="ARBA" id="ARBA00022723"/>
    </source>
</evidence>
<comment type="similarity">
    <text evidence="2 16">Belongs to the cation transport ATPase (P-type) (TC 3.A.3) family. Type IB subfamily.</text>
</comment>
<feature type="transmembrane region" description="Helical" evidence="16">
    <location>
        <begin position="486"/>
        <end position="508"/>
    </location>
</feature>
<keyword evidence="4" id="KW-0813">Transport</keyword>
<evidence type="ECO:0000256" key="4">
    <source>
        <dbReference type="ARBA" id="ARBA00022448"/>
    </source>
</evidence>
<evidence type="ECO:0000256" key="8">
    <source>
        <dbReference type="ARBA" id="ARBA00022796"/>
    </source>
</evidence>
<feature type="domain" description="HMA" evidence="17">
    <location>
        <begin position="68"/>
        <end position="134"/>
    </location>
</feature>
<dbReference type="PANTHER" id="PTHR43520:SF8">
    <property type="entry name" value="P-TYPE CU(+) TRANSPORTER"/>
    <property type="match status" value="1"/>
</dbReference>
<keyword evidence="10" id="KW-1278">Translocase</keyword>
<dbReference type="SUPFAM" id="SSF56784">
    <property type="entry name" value="HAD-like"/>
    <property type="match status" value="1"/>
</dbReference>
<keyword evidence="6 16" id="KW-0479">Metal-binding</keyword>
<keyword evidence="11 16" id="KW-1133">Transmembrane helix</keyword>